<accession>A0AC61L6P9</accession>
<protein>
    <submittedName>
        <fullName evidence="1">Uncharacterized protein</fullName>
    </submittedName>
</protein>
<name>A0AC61L6P9_9EURY</name>
<reference evidence="1" key="1">
    <citation type="submission" date="2018-01" db="EMBL/GenBank/DDBJ databases">
        <authorList>
            <person name="Krukenberg V."/>
        </authorList>
    </citation>
    <scope>NUCLEOTIDE SEQUENCE</scope>
    <source>
        <strain evidence="1">E20ANME2</strain>
    </source>
</reference>
<dbReference type="Proteomes" id="UP000248329">
    <property type="component" value="Unassembled WGS sequence"/>
</dbReference>
<evidence type="ECO:0000313" key="2">
    <source>
        <dbReference type="Proteomes" id="UP000248329"/>
    </source>
</evidence>
<comment type="caution">
    <text evidence="1">The sequence shown here is derived from an EMBL/GenBank/DDBJ whole genome shotgun (WGS) entry which is preliminary data.</text>
</comment>
<proteinExistence type="predicted"/>
<dbReference type="EMBL" id="PQXF01000001">
    <property type="protein sequence ID" value="PXF62129.1"/>
    <property type="molecule type" value="Genomic_DNA"/>
</dbReference>
<evidence type="ECO:0000313" key="1">
    <source>
        <dbReference type="EMBL" id="PXF62129.1"/>
    </source>
</evidence>
<sequence>MERFFSLQRASRKGVIPFLLLFLLIPQASGIGVGASPDRIDFDVVRPEEVAVREMYVINTGDAAEHVMLTVDGIGITADPLEFDLAAKENRVVVVSVDHAEAGEHEGSILITARPSGDGAGGLGLGAGVRVPISFVVEDSISWKVVIVAGLLLLLVTAAAVIRRRRTKV</sequence>
<organism evidence="1 2">
    <name type="scientific">Candidatus Methanogaster sp</name>
    <dbReference type="NCBI Taxonomy" id="3386292"/>
    <lineage>
        <taxon>Archaea</taxon>
        <taxon>Methanobacteriati</taxon>
        <taxon>Methanobacteriota</taxon>
        <taxon>Stenosarchaea group</taxon>
        <taxon>Methanomicrobia</taxon>
        <taxon>Methanosarcinales</taxon>
        <taxon>ANME-2 cluster</taxon>
        <taxon>Candidatus Methanogasteraceae</taxon>
        <taxon>Candidatus Methanogaster</taxon>
    </lineage>
</organism>
<gene>
    <name evidence="1" type="ORF">C4B59_00515</name>
</gene>